<evidence type="ECO:0000256" key="1">
    <source>
        <dbReference type="SAM" id="Phobius"/>
    </source>
</evidence>
<evidence type="ECO:0000313" key="5">
    <source>
        <dbReference type="EMBL" id="OTI60231.1"/>
    </source>
</evidence>
<evidence type="ECO:0000313" key="11">
    <source>
        <dbReference type="Proteomes" id="UP000433532"/>
    </source>
</evidence>
<evidence type="ECO:0000313" key="9">
    <source>
        <dbReference type="Proteomes" id="UP000194857"/>
    </source>
</evidence>
<evidence type="ECO:0000313" key="10">
    <source>
        <dbReference type="Proteomes" id="UP000284767"/>
    </source>
</evidence>
<keyword evidence="1" id="KW-0472">Membrane</keyword>
<keyword evidence="1" id="KW-0812">Transmembrane</keyword>
<keyword evidence="1" id="KW-1133">Transmembrane helix</keyword>
<feature type="transmembrane region" description="Helical" evidence="1">
    <location>
        <begin position="75"/>
        <end position="98"/>
    </location>
</feature>
<accession>A0A071KWD0</accession>
<dbReference type="EMBL" id="CVVU01000111">
    <property type="protein sequence ID" value="CRO58942.1"/>
    <property type="molecule type" value="Genomic_DNA"/>
</dbReference>
<evidence type="ECO:0000313" key="2">
    <source>
        <dbReference type="EMBL" id="CRO58942.1"/>
    </source>
</evidence>
<dbReference type="Proteomes" id="UP000045039">
    <property type="component" value="Unassembled WGS sequence"/>
</dbReference>
<reference evidence="3 11" key="6">
    <citation type="submission" date="2019-11" db="EMBL/GenBank/DDBJ databases">
        <title>Genomes of ocular Pseudomonas aeruginosa isolates.</title>
        <authorList>
            <person name="Khan M."/>
            <person name="Rice S.A."/>
            <person name="Willcox M.D.P."/>
            <person name="Stapleton F."/>
        </authorList>
    </citation>
    <scope>NUCLEOTIDE SEQUENCE [LARGE SCALE GENOMIC DNA]</scope>
    <source>
        <strain evidence="3 11">PA221</strain>
    </source>
</reference>
<dbReference type="EMBL" id="CP136986">
    <property type="protein sequence ID" value="WOS78686.1"/>
    <property type="molecule type" value="Genomic_DNA"/>
</dbReference>
<reference evidence="5 9" key="3">
    <citation type="submission" date="2017-05" db="EMBL/GenBank/DDBJ databases">
        <authorList>
            <person name="Song R."/>
            <person name="Chenine A.L."/>
            <person name="Ruprecht R.M."/>
        </authorList>
    </citation>
    <scope>NUCLEOTIDE SEQUENCE [LARGE SCALE GENOMIC DNA]</scope>
    <source>
        <strain evidence="5 9">S567_C10_BS</strain>
    </source>
</reference>
<dbReference type="EMBL" id="WOAD01000004">
    <property type="protein sequence ID" value="MUI34864.1"/>
    <property type="molecule type" value="Genomic_DNA"/>
</dbReference>
<dbReference type="AlphaFoldDB" id="A0A071KWD0"/>
<evidence type="ECO:0000313" key="6">
    <source>
        <dbReference type="EMBL" id="RPM19368.1"/>
    </source>
</evidence>
<protein>
    <submittedName>
        <fullName evidence="3">Uncharacterized protein</fullName>
    </submittedName>
</protein>
<reference evidence="6 10" key="5">
    <citation type="submission" date="2019-01" db="EMBL/GenBank/DDBJ databases">
        <title>The Pseudomonas aeruginosa pan-genome provides new insights on its population structure, horizontal gene transfer and pathogenicity.</title>
        <authorList>
            <person name="Freschi L."/>
            <person name="Vincent A.T."/>
            <person name="Jeukens J."/>
            <person name="Emond-Rheault J.-G."/>
            <person name="Kukavica-Ibrulj I."/>
            <person name="Dupont M.-J."/>
            <person name="Charette S.J."/>
            <person name="Boyle B."/>
            <person name="Levesque R.C."/>
        </authorList>
    </citation>
    <scope>NUCLEOTIDE SEQUENCE [LARGE SCALE GENOMIC DNA]</scope>
    <source>
        <strain evidence="6 10">PA-W36</strain>
    </source>
</reference>
<dbReference type="EMBL" id="WXZT01000012">
    <property type="protein sequence ID" value="MZZ14191.1"/>
    <property type="molecule type" value="Genomic_DNA"/>
</dbReference>
<dbReference type="Proteomes" id="UP000433532">
    <property type="component" value="Unassembled WGS sequence"/>
</dbReference>
<dbReference type="Proteomes" id="UP001297540">
    <property type="component" value="Chromosome"/>
</dbReference>
<gene>
    <name evidence="5" type="ORF">CAZ10_18285</name>
    <name evidence="3" type="ORF">GNQ48_07590</name>
    <name evidence="4" type="ORF">GUL26_18235</name>
    <name evidence="6" type="ORF">IPC1295_09415</name>
    <name evidence="7" type="ORF">L4V69_05960</name>
    <name evidence="2" type="ORF">PAERUG_P19_London_7_VIM_2_05_10_02047</name>
</gene>
<reference evidence="6 10" key="4">
    <citation type="submission" date="2017-08" db="EMBL/GenBank/DDBJ databases">
        <authorList>
            <person name="Feschi L."/>
            <person name="Jeukens J."/>
            <person name="Emond-Rheault J.-G."/>
            <person name="Kukavica-Ibrulj I."/>
            <person name="Boyle B."/>
            <person name="Levesque R.C."/>
        </authorList>
    </citation>
    <scope>NUCLEOTIDE SEQUENCE [LARGE SCALE GENOMIC DNA]</scope>
    <source>
        <strain evidence="6 10">PA-W36</strain>
    </source>
</reference>
<dbReference type="eggNOG" id="ENOG5032H6I">
    <property type="taxonomic scope" value="Bacteria"/>
</dbReference>
<reference evidence="7" key="9">
    <citation type="submission" date="2023-10" db="EMBL/GenBank/DDBJ databases">
        <title>Pathogen: clinical or host-associated sample.</title>
        <authorList>
            <person name="Hergert J."/>
            <person name="Casey R."/>
            <person name="Wagner J."/>
            <person name="Young E.L."/>
            <person name="Oakeson K.F."/>
        </authorList>
    </citation>
    <scope>NUCLEOTIDE SEQUENCE</scope>
    <source>
        <strain evidence="7">2021CK-01020</strain>
    </source>
</reference>
<feature type="transmembrane region" description="Helical" evidence="1">
    <location>
        <begin position="7"/>
        <end position="28"/>
    </location>
</feature>
<evidence type="ECO:0000313" key="3">
    <source>
        <dbReference type="EMBL" id="MUI34864.1"/>
    </source>
</evidence>
<proteinExistence type="predicted"/>
<dbReference type="SMR" id="A0A071KWD0"/>
<organism evidence="3 11">
    <name type="scientific">Pseudomonas aeruginosa</name>
    <dbReference type="NCBI Taxonomy" id="287"/>
    <lineage>
        <taxon>Bacteria</taxon>
        <taxon>Pseudomonadati</taxon>
        <taxon>Pseudomonadota</taxon>
        <taxon>Gammaproteobacteria</taxon>
        <taxon>Pseudomonadales</taxon>
        <taxon>Pseudomonadaceae</taxon>
        <taxon>Pseudomonas</taxon>
    </lineage>
</organism>
<accession>A0A1S1BXV0</accession>
<dbReference type="Proteomes" id="UP000284767">
    <property type="component" value="Unassembled WGS sequence"/>
</dbReference>
<dbReference type="RefSeq" id="WP_003084737.1">
    <property type="nucleotide sequence ID" value="NZ_AP014622.1"/>
</dbReference>
<reference evidence="2" key="1">
    <citation type="submission" date="2015-06" db="EMBL/GenBank/DDBJ databases">
        <authorList>
            <person name="Radhakrishnan R."/>
            <person name="Underwood A."/>
            <person name="Al-Shahib A."/>
        </authorList>
    </citation>
    <scope>NUCLEOTIDE SEQUENCE</scope>
    <source>
        <strain evidence="2">P19_London_7_VIM_2_05_10</strain>
    </source>
</reference>
<dbReference type="Proteomes" id="UP000194857">
    <property type="component" value="Unassembled WGS sequence"/>
</dbReference>
<evidence type="ECO:0000313" key="8">
    <source>
        <dbReference type="Proteomes" id="UP000045039"/>
    </source>
</evidence>
<sequence length="100" mass="10978">MRLFFEFTLCAALGLLVSGVILIFLLFFGKFGLIEYWIASGKPLAHAMLVLMPDGFWEGLSGIEGAAGNPHVRSFLELCMGLGQSALLLGLLLFRLVCWK</sequence>
<dbReference type="Proteomes" id="UP000644192">
    <property type="component" value="Unassembled WGS sequence"/>
</dbReference>
<evidence type="ECO:0000313" key="4">
    <source>
        <dbReference type="EMBL" id="MZZ14191.1"/>
    </source>
</evidence>
<dbReference type="KEGG" id="paeb:NCGM1900_0476"/>
<reference evidence="4" key="7">
    <citation type="submission" date="2020-01" db="EMBL/GenBank/DDBJ databases">
        <title>Bacteria Cultured from War Wounds Associated with the Conflict in Eastern Ukraine.</title>
        <authorList>
            <person name="Snesrud E."/>
            <person name="Galac M.R."/>
            <person name="Mc Gann P."/>
            <person name="Valentine K."/>
            <person name="Viacheslav K."/>
        </authorList>
    </citation>
    <scope>NUCLEOTIDE SEQUENCE</scope>
    <source>
        <strain evidence="4">VNMU148</strain>
    </source>
</reference>
<reference evidence="7" key="8">
    <citation type="submission" date="2023-06" db="EMBL/GenBank/DDBJ databases">
        <authorList>
            <consortium name="Clinical and Environmental Microbiology Branch: Whole genome sequencing antimicrobial resistance pathogens in the healthcare setting"/>
        </authorList>
    </citation>
    <scope>NUCLEOTIDE SEQUENCE</scope>
    <source>
        <strain evidence="7">2021CK-01020</strain>
    </source>
</reference>
<dbReference type="EMBL" id="NSNE01000004">
    <property type="protein sequence ID" value="RPM19368.1"/>
    <property type="molecule type" value="Genomic_DNA"/>
</dbReference>
<dbReference type="OMA" id="GWFNLID"/>
<evidence type="ECO:0000313" key="7">
    <source>
        <dbReference type="EMBL" id="WOS78686.1"/>
    </source>
</evidence>
<dbReference type="EMBL" id="NFFZ01000009">
    <property type="protein sequence ID" value="OTI60231.1"/>
    <property type="molecule type" value="Genomic_DNA"/>
</dbReference>
<name>A0A071KWD0_PSEAI</name>
<reference evidence="8" key="2">
    <citation type="submission" date="2015-06" db="EMBL/GenBank/DDBJ databases">
        <authorList>
            <person name="Radhakrishnan Rajesh"/>
            <person name="Underwood Anthony"/>
            <person name="Al-Shahib Ali"/>
        </authorList>
    </citation>
    <scope>NUCLEOTIDE SEQUENCE [LARGE SCALE GENOMIC DNA]</scope>
    <source>
        <strain evidence="8">P19_London_7_VIM_2_05_10</strain>
    </source>
</reference>